<dbReference type="SMART" id="SM00530">
    <property type="entry name" value="HTH_XRE"/>
    <property type="match status" value="1"/>
</dbReference>
<dbReference type="RefSeq" id="WP_183461821.1">
    <property type="nucleotide sequence ID" value="NZ_JACHWZ010000016.1"/>
</dbReference>
<dbReference type="GO" id="GO:0005829">
    <property type="term" value="C:cytosol"/>
    <property type="evidence" value="ECO:0007669"/>
    <property type="project" value="TreeGrafter"/>
</dbReference>
<keyword evidence="1" id="KW-0238">DNA-binding</keyword>
<name>A0A7W4WE05_9GAMM</name>
<evidence type="ECO:0000259" key="3">
    <source>
        <dbReference type="PROSITE" id="PS50943"/>
    </source>
</evidence>
<keyword evidence="5" id="KW-1185">Reference proteome</keyword>
<dbReference type="Gene3D" id="1.10.260.40">
    <property type="entry name" value="lambda repressor-like DNA-binding domains"/>
    <property type="match status" value="1"/>
</dbReference>
<dbReference type="PANTHER" id="PTHR46797">
    <property type="entry name" value="HTH-TYPE TRANSCRIPTIONAL REGULATOR"/>
    <property type="match status" value="1"/>
</dbReference>
<keyword evidence="2" id="KW-0812">Transmembrane</keyword>
<dbReference type="Proteomes" id="UP000535937">
    <property type="component" value="Unassembled WGS sequence"/>
</dbReference>
<dbReference type="InterPro" id="IPR010982">
    <property type="entry name" value="Lambda_DNA-bd_dom_sf"/>
</dbReference>
<comment type="caution">
    <text evidence="4">The sequence shown here is derived from an EMBL/GenBank/DDBJ whole genome shotgun (WGS) entry which is preliminary data.</text>
</comment>
<organism evidence="4 5">
    <name type="scientific">Microbulbifer rhizosphaerae</name>
    <dbReference type="NCBI Taxonomy" id="1562603"/>
    <lineage>
        <taxon>Bacteria</taxon>
        <taxon>Pseudomonadati</taxon>
        <taxon>Pseudomonadota</taxon>
        <taxon>Gammaproteobacteria</taxon>
        <taxon>Cellvibrionales</taxon>
        <taxon>Microbulbiferaceae</taxon>
        <taxon>Microbulbifer</taxon>
    </lineage>
</organism>
<dbReference type="GO" id="GO:0003677">
    <property type="term" value="F:DNA binding"/>
    <property type="evidence" value="ECO:0007669"/>
    <property type="project" value="UniProtKB-KW"/>
</dbReference>
<feature type="transmembrane region" description="Helical" evidence="2">
    <location>
        <begin position="206"/>
        <end position="224"/>
    </location>
</feature>
<dbReference type="GO" id="GO:0003700">
    <property type="term" value="F:DNA-binding transcription factor activity"/>
    <property type="evidence" value="ECO:0007669"/>
    <property type="project" value="TreeGrafter"/>
</dbReference>
<reference evidence="4 5" key="1">
    <citation type="submission" date="2020-08" db="EMBL/GenBank/DDBJ databases">
        <title>Genomic Encyclopedia of Type Strains, Phase III (KMG-III): the genomes of soil and plant-associated and newly described type strains.</title>
        <authorList>
            <person name="Whitman W."/>
        </authorList>
    </citation>
    <scope>NUCLEOTIDE SEQUENCE [LARGE SCALE GENOMIC DNA]</scope>
    <source>
        <strain evidence="4 5">CECT 8799</strain>
    </source>
</reference>
<keyword evidence="2" id="KW-0472">Membrane</keyword>
<feature type="transmembrane region" description="Helical" evidence="2">
    <location>
        <begin position="97"/>
        <end position="116"/>
    </location>
</feature>
<dbReference type="SUPFAM" id="SSF47413">
    <property type="entry name" value="lambda repressor-like DNA-binding domains"/>
    <property type="match status" value="1"/>
</dbReference>
<dbReference type="AlphaFoldDB" id="A0A7W4WE05"/>
<accession>A0A7W4WE05</accession>
<dbReference type="PANTHER" id="PTHR46797:SF1">
    <property type="entry name" value="METHYLPHOSPHONATE SYNTHASE"/>
    <property type="match status" value="1"/>
</dbReference>
<dbReference type="EMBL" id="JACHWZ010000016">
    <property type="protein sequence ID" value="MBB3062484.1"/>
    <property type="molecule type" value="Genomic_DNA"/>
</dbReference>
<dbReference type="Pfam" id="PF01381">
    <property type="entry name" value="HTH_3"/>
    <property type="match status" value="1"/>
</dbReference>
<evidence type="ECO:0000313" key="4">
    <source>
        <dbReference type="EMBL" id="MBB3062484.1"/>
    </source>
</evidence>
<protein>
    <submittedName>
        <fullName evidence="4">Transcriptional regulator with XRE-family HTH domain</fullName>
    </submittedName>
</protein>
<evidence type="ECO:0000313" key="5">
    <source>
        <dbReference type="Proteomes" id="UP000535937"/>
    </source>
</evidence>
<evidence type="ECO:0000256" key="1">
    <source>
        <dbReference type="ARBA" id="ARBA00023125"/>
    </source>
</evidence>
<dbReference type="CDD" id="cd00093">
    <property type="entry name" value="HTH_XRE"/>
    <property type="match status" value="1"/>
</dbReference>
<gene>
    <name evidence="4" type="ORF">FHS09_003333</name>
</gene>
<dbReference type="PROSITE" id="PS50943">
    <property type="entry name" value="HTH_CROC1"/>
    <property type="match status" value="1"/>
</dbReference>
<keyword evidence="2" id="KW-1133">Transmembrane helix</keyword>
<dbReference type="InterPro" id="IPR050807">
    <property type="entry name" value="TransReg_Diox_bact_type"/>
</dbReference>
<feature type="domain" description="HTH cro/C1-type" evidence="3">
    <location>
        <begin position="7"/>
        <end position="61"/>
    </location>
</feature>
<sequence length="232" mass="26300">MNFGEKLKQLRQDQNLTQPQLAEAVGIEQSYLSKLENEKCLPSSDVFSRILEVFQLGVGDFFEDLNHRSRLQLRQIPEVAHHFDQQKQLIIGNRRRWLLGSALLLAIGAALIYSGATKLFVPAIVYQYMSHGIVAEGEPKELFSILELSCTGSACERRASLEERIDEDFLTTRRFRGDVFNIPVEGGSRTYYRKTSRSTDPWQNKAVAAFGVLLTFLGLTGIALEKKLSRFE</sequence>
<dbReference type="InterPro" id="IPR001387">
    <property type="entry name" value="Cro/C1-type_HTH"/>
</dbReference>
<proteinExistence type="predicted"/>
<evidence type="ECO:0000256" key="2">
    <source>
        <dbReference type="SAM" id="Phobius"/>
    </source>
</evidence>